<dbReference type="EnsemblPlants" id="AVESA.00010b.r2.4AG0629740.1">
    <property type="protein sequence ID" value="AVESA.00010b.r2.4AG0629740.1.CDS"/>
    <property type="gene ID" value="AVESA.00010b.r2.4AG0629740"/>
</dbReference>
<keyword evidence="2" id="KW-1185">Reference proteome</keyword>
<sequence length="160" mass="18467">MSAPRLLGSVVTSWRHRISGTAARLPPGRRRAMAAVGTLSAAALVGFGGMSLSDFRARKSALHRWVLEDETAEGRAMKKRFEEWMVKHGRMYKDEEEKAMRYEIFRRKARSVDEHNAMPGCSVTRGTHLFADREEGELCCCYGNSWYGRLRCWLDQYRRY</sequence>
<evidence type="ECO:0000313" key="1">
    <source>
        <dbReference type="EnsemblPlants" id="AVESA.00010b.r2.4AG0629740.1.CDS"/>
    </source>
</evidence>
<proteinExistence type="predicted"/>
<evidence type="ECO:0000313" key="2">
    <source>
        <dbReference type="Proteomes" id="UP001732700"/>
    </source>
</evidence>
<name>A0ACD5WG06_AVESA</name>
<reference evidence="1" key="2">
    <citation type="submission" date="2025-09" db="UniProtKB">
        <authorList>
            <consortium name="EnsemblPlants"/>
        </authorList>
    </citation>
    <scope>IDENTIFICATION</scope>
</reference>
<protein>
    <submittedName>
        <fullName evidence="1">Uncharacterized protein</fullName>
    </submittedName>
</protein>
<organism evidence="1 2">
    <name type="scientific">Avena sativa</name>
    <name type="common">Oat</name>
    <dbReference type="NCBI Taxonomy" id="4498"/>
    <lineage>
        <taxon>Eukaryota</taxon>
        <taxon>Viridiplantae</taxon>
        <taxon>Streptophyta</taxon>
        <taxon>Embryophyta</taxon>
        <taxon>Tracheophyta</taxon>
        <taxon>Spermatophyta</taxon>
        <taxon>Magnoliopsida</taxon>
        <taxon>Liliopsida</taxon>
        <taxon>Poales</taxon>
        <taxon>Poaceae</taxon>
        <taxon>BOP clade</taxon>
        <taxon>Pooideae</taxon>
        <taxon>Poodae</taxon>
        <taxon>Poeae</taxon>
        <taxon>Poeae Chloroplast Group 1 (Aveneae type)</taxon>
        <taxon>Aveninae</taxon>
        <taxon>Avena</taxon>
    </lineage>
</organism>
<accession>A0ACD5WG06</accession>
<dbReference type="Proteomes" id="UP001732700">
    <property type="component" value="Chromosome 4A"/>
</dbReference>
<reference evidence="1" key="1">
    <citation type="submission" date="2021-05" db="EMBL/GenBank/DDBJ databases">
        <authorList>
            <person name="Scholz U."/>
            <person name="Mascher M."/>
            <person name="Fiebig A."/>
        </authorList>
    </citation>
    <scope>NUCLEOTIDE SEQUENCE [LARGE SCALE GENOMIC DNA]</scope>
</reference>